<dbReference type="SUPFAM" id="SSF88713">
    <property type="entry name" value="Glycoside hydrolase/deacetylase"/>
    <property type="match status" value="1"/>
</dbReference>
<dbReference type="InterPro" id="IPR011330">
    <property type="entry name" value="Glyco_hydro/deAcase_b/a-brl"/>
</dbReference>
<dbReference type="RefSeq" id="WP_310501311.1">
    <property type="nucleotide sequence ID" value="NZ_JAVDSB010000012.1"/>
</dbReference>
<reference evidence="1 2" key="1">
    <citation type="submission" date="2023-07" db="EMBL/GenBank/DDBJ databases">
        <title>Sorghum-associated microbial communities from plants grown in Nebraska, USA.</title>
        <authorList>
            <person name="Schachtman D."/>
        </authorList>
    </citation>
    <scope>NUCLEOTIDE SEQUENCE [LARGE SCALE GENOMIC DNA]</scope>
    <source>
        <strain evidence="1 2">CC258</strain>
    </source>
</reference>
<dbReference type="Gene3D" id="3.20.20.370">
    <property type="entry name" value="Glycoside hydrolase/deacetylase"/>
    <property type="match status" value="1"/>
</dbReference>
<evidence type="ECO:0000313" key="2">
    <source>
        <dbReference type="Proteomes" id="UP001267290"/>
    </source>
</evidence>
<proteinExistence type="predicted"/>
<gene>
    <name evidence="1" type="ORF">J2736_005081</name>
</gene>
<comment type="caution">
    <text evidence="1">The sequence shown here is derived from an EMBL/GenBank/DDBJ whole genome shotgun (WGS) entry which is preliminary data.</text>
</comment>
<evidence type="ECO:0000313" key="1">
    <source>
        <dbReference type="EMBL" id="MDR6553871.1"/>
    </source>
</evidence>
<protein>
    <recommendedName>
        <fullName evidence="3">Polysaccharide deacetylase</fullName>
    </recommendedName>
</protein>
<dbReference type="Proteomes" id="UP001267290">
    <property type="component" value="Unassembled WGS sequence"/>
</dbReference>
<sequence>MKNGKVANKKILLTFDYEVFFRKSGTFESCIQNPVNDLLTFFEKHRIGATFFVDVLYYLRLLEHEQTRTTAELFKSQLQRLVASGSRIEPHLHPHWLDATYVNGAWEFPHYQRYRLQSLSETEIFDLFLKSCRVLEEIAGEVQHNYKVMSYRAGGWCIQPFDQLKKSFMECGVMVDSSVAPCIKGTSSVHNFDFSHVKPINYYRFNMDPTKNEQYGDLVEIPISTFRCSSYSKIIRKIKNKIHKKELIPYGDGNGIPMSSVNRFLPAYEMVSLERMFPDDLLRIIQQSELDVVNIISHPKGLSKMSFHCLNQLVQSNHQFMTIKQYYEQEVLQVKVSGD</sequence>
<evidence type="ECO:0008006" key="3">
    <source>
        <dbReference type="Google" id="ProtNLM"/>
    </source>
</evidence>
<keyword evidence="2" id="KW-1185">Reference proteome</keyword>
<accession>A0ABU1P2A4</accession>
<dbReference type="EMBL" id="JAVDSB010000012">
    <property type="protein sequence ID" value="MDR6553871.1"/>
    <property type="molecule type" value="Genomic_DNA"/>
</dbReference>
<organism evidence="1 2">
    <name type="scientific">Paenibacillus qinlingensis</name>
    <dbReference type="NCBI Taxonomy" id="1837343"/>
    <lineage>
        <taxon>Bacteria</taxon>
        <taxon>Bacillati</taxon>
        <taxon>Bacillota</taxon>
        <taxon>Bacilli</taxon>
        <taxon>Bacillales</taxon>
        <taxon>Paenibacillaceae</taxon>
        <taxon>Paenibacillus</taxon>
    </lineage>
</organism>
<name>A0ABU1P2A4_9BACL</name>